<gene>
    <name evidence="4" type="ORF">B0T24DRAFT_341766</name>
</gene>
<feature type="chain" id="PRO_5042114199" description="Extracellular membrane protein CFEM domain-containing protein" evidence="3">
    <location>
        <begin position="19"/>
        <end position="372"/>
    </location>
</feature>
<feature type="signal peptide" evidence="3">
    <location>
        <begin position="1"/>
        <end position="18"/>
    </location>
</feature>
<reference evidence="4" key="2">
    <citation type="submission" date="2023-06" db="EMBL/GenBank/DDBJ databases">
        <authorList>
            <consortium name="Lawrence Berkeley National Laboratory"/>
            <person name="Haridas S."/>
            <person name="Hensen N."/>
            <person name="Bonometti L."/>
            <person name="Westerberg I."/>
            <person name="Brannstrom I.O."/>
            <person name="Guillou S."/>
            <person name="Cros-Aarteil S."/>
            <person name="Calhoun S."/>
            <person name="Kuo A."/>
            <person name="Mondo S."/>
            <person name="Pangilinan J."/>
            <person name="Riley R."/>
            <person name="Labutti K."/>
            <person name="Andreopoulos B."/>
            <person name="Lipzen A."/>
            <person name="Chen C."/>
            <person name="Yanf M."/>
            <person name="Daum C."/>
            <person name="Ng V."/>
            <person name="Clum A."/>
            <person name="Steindorff A."/>
            <person name="Ohm R."/>
            <person name="Martin F."/>
            <person name="Silar P."/>
            <person name="Natvig D."/>
            <person name="Lalanne C."/>
            <person name="Gautier V."/>
            <person name="Ament-Velasquez S.L."/>
            <person name="Kruys A."/>
            <person name="Hutchinson M.I."/>
            <person name="Powell A.J."/>
            <person name="Barry K."/>
            <person name="Miller A.N."/>
            <person name="Grigoriev I.V."/>
            <person name="Debuchy R."/>
            <person name="Gladieux P."/>
            <person name="Thoren M.H."/>
            <person name="Johannesson H."/>
        </authorList>
    </citation>
    <scope>NUCLEOTIDE SEQUENCE</scope>
    <source>
        <strain evidence="4">CBS 958.72</strain>
    </source>
</reference>
<evidence type="ECO:0000313" key="5">
    <source>
        <dbReference type="Proteomes" id="UP001287356"/>
    </source>
</evidence>
<accession>A0AAE0N3I1</accession>
<feature type="compositionally biased region" description="Low complexity" evidence="1">
    <location>
        <begin position="328"/>
        <end position="353"/>
    </location>
</feature>
<keyword evidence="2" id="KW-0812">Transmembrane</keyword>
<name>A0AAE0N3I1_9PEZI</name>
<organism evidence="4 5">
    <name type="scientific">Lasiosphaeria ovina</name>
    <dbReference type="NCBI Taxonomy" id="92902"/>
    <lineage>
        <taxon>Eukaryota</taxon>
        <taxon>Fungi</taxon>
        <taxon>Dikarya</taxon>
        <taxon>Ascomycota</taxon>
        <taxon>Pezizomycotina</taxon>
        <taxon>Sordariomycetes</taxon>
        <taxon>Sordariomycetidae</taxon>
        <taxon>Sordariales</taxon>
        <taxon>Lasiosphaeriaceae</taxon>
        <taxon>Lasiosphaeria</taxon>
    </lineage>
</organism>
<comment type="caution">
    <text evidence="4">The sequence shown here is derived from an EMBL/GenBank/DDBJ whole genome shotgun (WGS) entry which is preliminary data.</text>
</comment>
<evidence type="ECO:0000256" key="3">
    <source>
        <dbReference type="SAM" id="SignalP"/>
    </source>
</evidence>
<dbReference type="EMBL" id="JAULSN010000006">
    <property type="protein sequence ID" value="KAK3368865.1"/>
    <property type="molecule type" value="Genomic_DNA"/>
</dbReference>
<sequence>MRSTTTLALLLAASGTYAVEQPQHHSRPECVQARSAELADAAACGDRGSLNYCFSSLSQTLAPRGVALVPAVERCFVAAGCTAAEAAIEAQWVVRVCDDTASSGSPSQVEADLRRRRTAARAAAAGMPVLREAGLPTLLAARQAAAGPTTAAPAVANNSPTGSPSPCSTETVIDTTSCPVQSTGDSAGKKLACFPAKATMQVCREGLICQFDKAGAGSCMYKQTSLGLAGTIIAAIFAVAVAASVFGVCFLCCKERRVQKRLERAAENARIEKDAKTSAMVARKKSFRAGGAEAAAAAEDGLDRQPLMAAASDLPPLPPMPQQYTDNASYQSQSQSQSQSQKQHQQQQYAQQQDFGGSENPFADSHDAHPLR</sequence>
<evidence type="ECO:0000256" key="1">
    <source>
        <dbReference type="SAM" id="MobiDB-lite"/>
    </source>
</evidence>
<evidence type="ECO:0000256" key="2">
    <source>
        <dbReference type="SAM" id="Phobius"/>
    </source>
</evidence>
<dbReference type="AlphaFoldDB" id="A0AAE0N3I1"/>
<keyword evidence="2" id="KW-1133">Transmembrane helix</keyword>
<protein>
    <recommendedName>
        <fullName evidence="6">Extracellular membrane protein CFEM domain-containing protein</fullName>
    </recommendedName>
</protein>
<keyword evidence="3" id="KW-0732">Signal</keyword>
<feature type="compositionally biased region" description="Polar residues" evidence="1">
    <location>
        <begin position="157"/>
        <end position="170"/>
    </location>
</feature>
<evidence type="ECO:0008006" key="6">
    <source>
        <dbReference type="Google" id="ProtNLM"/>
    </source>
</evidence>
<feature type="transmembrane region" description="Helical" evidence="2">
    <location>
        <begin position="228"/>
        <end position="253"/>
    </location>
</feature>
<feature type="region of interest" description="Disordered" evidence="1">
    <location>
        <begin position="310"/>
        <end position="372"/>
    </location>
</feature>
<keyword evidence="2" id="KW-0472">Membrane</keyword>
<proteinExistence type="predicted"/>
<dbReference type="Proteomes" id="UP001287356">
    <property type="component" value="Unassembled WGS sequence"/>
</dbReference>
<reference evidence="4" key="1">
    <citation type="journal article" date="2023" name="Mol. Phylogenet. Evol.">
        <title>Genome-scale phylogeny and comparative genomics of the fungal order Sordariales.</title>
        <authorList>
            <person name="Hensen N."/>
            <person name="Bonometti L."/>
            <person name="Westerberg I."/>
            <person name="Brannstrom I.O."/>
            <person name="Guillou S."/>
            <person name="Cros-Aarteil S."/>
            <person name="Calhoun S."/>
            <person name="Haridas S."/>
            <person name="Kuo A."/>
            <person name="Mondo S."/>
            <person name="Pangilinan J."/>
            <person name="Riley R."/>
            <person name="LaButti K."/>
            <person name="Andreopoulos B."/>
            <person name="Lipzen A."/>
            <person name="Chen C."/>
            <person name="Yan M."/>
            <person name="Daum C."/>
            <person name="Ng V."/>
            <person name="Clum A."/>
            <person name="Steindorff A."/>
            <person name="Ohm R.A."/>
            <person name="Martin F."/>
            <person name="Silar P."/>
            <person name="Natvig D.O."/>
            <person name="Lalanne C."/>
            <person name="Gautier V."/>
            <person name="Ament-Velasquez S.L."/>
            <person name="Kruys A."/>
            <person name="Hutchinson M.I."/>
            <person name="Powell A.J."/>
            <person name="Barry K."/>
            <person name="Miller A.N."/>
            <person name="Grigoriev I.V."/>
            <person name="Debuchy R."/>
            <person name="Gladieux P."/>
            <person name="Hiltunen Thoren M."/>
            <person name="Johannesson H."/>
        </authorList>
    </citation>
    <scope>NUCLEOTIDE SEQUENCE</scope>
    <source>
        <strain evidence="4">CBS 958.72</strain>
    </source>
</reference>
<keyword evidence="5" id="KW-1185">Reference proteome</keyword>
<feature type="region of interest" description="Disordered" evidence="1">
    <location>
        <begin position="151"/>
        <end position="170"/>
    </location>
</feature>
<evidence type="ECO:0000313" key="4">
    <source>
        <dbReference type="EMBL" id="KAK3368865.1"/>
    </source>
</evidence>